<feature type="region of interest" description="Disordered" evidence="1">
    <location>
        <begin position="185"/>
        <end position="215"/>
    </location>
</feature>
<evidence type="ECO:0008006" key="4">
    <source>
        <dbReference type="Google" id="ProtNLM"/>
    </source>
</evidence>
<keyword evidence="2" id="KW-0472">Membrane</keyword>
<name>A0A0G4FZK7_9ALVE</name>
<keyword evidence="2" id="KW-0812">Transmembrane</keyword>
<dbReference type="InterPro" id="IPR013783">
    <property type="entry name" value="Ig-like_fold"/>
</dbReference>
<dbReference type="AlphaFoldDB" id="A0A0G4FZK7"/>
<dbReference type="EMBL" id="CDMZ01000767">
    <property type="protein sequence ID" value="CEM21060.1"/>
    <property type="molecule type" value="Genomic_DNA"/>
</dbReference>
<dbReference type="GO" id="GO:0030246">
    <property type="term" value="F:carbohydrate binding"/>
    <property type="evidence" value="ECO:0007669"/>
    <property type="project" value="InterPro"/>
</dbReference>
<feature type="transmembrane region" description="Helical" evidence="2">
    <location>
        <begin position="570"/>
        <end position="588"/>
    </location>
</feature>
<dbReference type="VEuPathDB" id="CryptoDB:Cvel_19558"/>
<dbReference type="SUPFAM" id="SSF49452">
    <property type="entry name" value="Starch-binding domain-like"/>
    <property type="match status" value="1"/>
</dbReference>
<dbReference type="Gene3D" id="2.60.40.10">
    <property type="entry name" value="Immunoglobulins"/>
    <property type="match status" value="1"/>
</dbReference>
<evidence type="ECO:0000256" key="1">
    <source>
        <dbReference type="SAM" id="MobiDB-lite"/>
    </source>
</evidence>
<sequence>MAFVAHCPEVRENQRVVVVGECPELGGWELGGALSLTPAPCGRPWWVSSEVEVNLSEGTMGVSGDFAGGVGIEGEVGIVRVSELKFRLLGIPNDGEVAQTRNLSNLVCLEPLKAGDFRIVCLVGTSSSADCSSVGERGDNTIRVGVEGGGEQETTEVVGISVEWGVPESVQLALLPRPMNRQTKRLHSEMEHSQSETASRTLNRSAEGQDTSCVSAYPPQSAVGCRGPHWCSQKGRGRGGGTNSLNESERQRVFVKKEKEEEQVYFESADPVRACTGVSDTGSDNRILRPDPLTSTLPLSHDGTSHQPEGERQRTHVPLKRRRSEAALTQGEAEECDEISGYPVETRGKGGGCLREEKQRRLSVSVSHCTALSSASCKEREVPIAGGKVVVSQSDCREGEEGEVKRNRHGKILCLHGRVRYSARSVGGRESASTVVFALGARSVEGGAFASTAEDAIDARSVEVGVSVNTVGSGTCARNVGGRASASTAGSELGARIVEVETSVSTVVNEVSARSAEDRAFVSTTVFEKIAKTVEGRAFVSTEDIDTTARSVQGRAFVFMETSAAAADCLIAGSFCLSVCLSVCLFVHEEKEGKKRYSLSVVLSVV</sequence>
<proteinExistence type="predicted"/>
<feature type="region of interest" description="Disordered" evidence="1">
    <location>
        <begin position="276"/>
        <end position="321"/>
    </location>
</feature>
<dbReference type="PhylomeDB" id="A0A0G4FZK7"/>
<protein>
    <recommendedName>
        <fullName evidence="4">CBM20 domain-containing protein</fullName>
    </recommendedName>
</protein>
<keyword evidence="2" id="KW-1133">Transmembrane helix</keyword>
<organism evidence="3">
    <name type="scientific">Chromera velia CCMP2878</name>
    <dbReference type="NCBI Taxonomy" id="1169474"/>
    <lineage>
        <taxon>Eukaryota</taxon>
        <taxon>Sar</taxon>
        <taxon>Alveolata</taxon>
        <taxon>Colpodellida</taxon>
        <taxon>Chromeraceae</taxon>
        <taxon>Chromera</taxon>
    </lineage>
</organism>
<evidence type="ECO:0000313" key="3">
    <source>
        <dbReference type="EMBL" id="CEM21060.1"/>
    </source>
</evidence>
<feature type="compositionally biased region" description="Polar residues" evidence="1">
    <location>
        <begin position="195"/>
        <end position="214"/>
    </location>
</feature>
<gene>
    <name evidence="3" type="ORF">Cvel_19558</name>
</gene>
<reference evidence="3" key="1">
    <citation type="submission" date="2014-11" db="EMBL/GenBank/DDBJ databases">
        <authorList>
            <person name="Otto D Thomas"/>
            <person name="Naeem Raeece"/>
        </authorList>
    </citation>
    <scope>NUCLEOTIDE SEQUENCE</scope>
</reference>
<evidence type="ECO:0000256" key="2">
    <source>
        <dbReference type="SAM" id="Phobius"/>
    </source>
</evidence>
<accession>A0A0G4FZK7</accession>
<dbReference type="InterPro" id="IPR013784">
    <property type="entry name" value="Carb-bd-like_fold"/>
</dbReference>